<organism evidence="3">
    <name type="scientific">Boseongicola sp. SB0664_bin_43</name>
    <dbReference type="NCBI Taxonomy" id="2604844"/>
    <lineage>
        <taxon>Bacteria</taxon>
        <taxon>Pseudomonadati</taxon>
        <taxon>Pseudomonadota</taxon>
        <taxon>Alphaproteobacteria</taxon>
        <taxon>Rhodobacterales</taxon>
        <taxon>Paracoccaceae</taxon>
        <taxon>Boseongicola</taxon>
    </lineage>
</organism>
<reference evidence="3" key="1">
    <citation type="submission" date="2019-09" db="EMBL/GenBank/DDBJ databases">
        <title>Characterisation of the sponge microbiome using genome-centric metagenomics.</title>
        <authorList>
            <person name="Engelberts J.P."/>
            <person name="Robbins S.J."/>
            <person name="De Goeij J.M."/>
            <person name="Aranda M."/>
            <person name="Bell S.C."/>
            <person name="Webster N.S."/>
        </authorList>
    </citation>
    <scope>NUCLEOTIDE SEQUENCE</scope>
    <source>
        <strain evidence="3">SB0664_bin_43</strain>
    </source>
</reference>
<dbReference type="CDD" id="cd00568">
    <property type="entry name" value="TPP_enzymes"/>
    <property type="match status" value="1"/>
</dbReference>
<dbReference type="SUPFAM" id="SSF52518">
    <property type="entry name" value="Thiamin diphosphate-binding fold (THDP-binding)"/>
    <property type="match status" value="1"/>
</dbReference>
<dbReference type="PANTHER" id="PTHR18968:SF120">
    <property type="entry name" value="ACETOLACTATE SYNTHASE LARGE SUBUNIT"/>
    <property type="match status" value="1"/>
</dbReference>
<comment type="caution">
    <text evidence="3">The sequence shown here is derived from an EMBL/GenBank/DDBJ whole genome shotgun (WGS) entry which is preliminary data.</text>
</comment>
<dbReference type="Pfam" id="PF02775">
    <property type="entry name" value="TPP_enzyme_C"/>
    <property type="match status" value="1"/>
</dbReference>
<dbReference type="InterPro" id="IPR045229">
    <property type="entry name" value="TPP_enz"/>
</dbReference>
<proteinExistence type="inferred from homology"/>
<dbReference type="GO" id="GO:0030976">
    <property type="term" value="F:thiamine pyrophosphate binding"/>
    <property type="evidence" value="ECO:0007669"/>
    <property type="project" value="InterPro"/>
</dbReference>
<dbReference type="GO" id="GO:0009099">
    <property type="term" value="P:L-valine biosynthetic process"/>
    <property type="evidence" value="ECO:0007669"/>
    <property type="project" value="TreeGrafter"/>
</dbReference>
<accession>A0A6B0Y1U2</accession>
<dbReference type="PANTHER" id="PTHR18968">
    <property type="entry name" value="THIAMINE PYROPHOSPHATE ENZYMES"/>
    <property type="match status" value="1"/>
</dbReference>
<dbReference type="EMBL" id="VXRY01000317">
    <property type="protein sequence ID" value="MXY34037.1"/>
    <property type="molecule type" value="Genomic_DNA"/>
</dbReference>
<feature type="domain" description="Thiamine pyrophosphate enzyme TPP-binding" evidence="2">
    <location>
        <begin position="1"/>
        <end position="117"/>
    </location>
</feature>
<feature type="non-terminal residue" evidence="3">
    <location>
        <position position="1"/>
    </location>
</feature>
<dbReference type="GO" id="GO:0009097">
    <property type="term" value="P:isoleucine biosynthetic process"/>
    <property type="evidence" value="ECO:0007669"/>
    <property type="project" value="TreeGrafter"/>
</dbReference>
<evidence type="ECO:0000259" key="2">
    <source>
        <dbReference type="Pfam" id="PF02775"/>
    </source>
</evidence>
<evidence type="ECO:0000256" key="1">
    <source>
        <dbReference type="ARBA" id="ARBA00007812"/>
    </source>
</evidence>
<comment type="similarity">
    <text evidence="1">Belongs to the TPP enzyme family.</text>
</comment>
<dbReference type="Gene3D" id="3.40.50.970">
    <property type="match status" value="1"/>
</dbReference>
<dbReference type="GO" id="GO:0003984">
    <property type="term" value="F:acetolactate synthase activity"/>
    <property type="evidence" value="ECO:0007669"/>
    <property type="project" value="TreeGrafter"/>
</dbReference>
<dbReference type="InterPro" id="IPR029061">
    <property type="entry name" value="THDP-binding"/>
</dbReference>
<name>A0A6B0Y1U2_9RHOB</name>
<dbReference type="GO" id="GO:0005948">
    <property type="term" value="C:acetolactate synthase complex"/>
    <property type="evidence" value="ECO:0007669"/>
    <property type="project" value="TreeGrafter"/>
</dbReference>
<sequence length="138" mass="14813">YGLPAAIMAKIVHPERQVVCLAGDGDFQMNCPELGTAMQMGAAPVILVLNNGSYGTIRMHQERHFPFRVSGTELANPNFASLARAYGMLGVKIEQTADFAPAFEHALASPSGALLEIPIATEALTPHLTIADLREVRN</sequence>
<dbReference type="InterPro" id="IPR011766">
    <property type="entry name" value="TPP_enzyme_TPP-bd"/>
</dbReference>
<dbReference type="GO" id="GO:0050660">
    <property type="term" value="F:flavin adenine dinucleotide binding"/>
    <property type="evidence" value="ECO:0007669"/>
    <property type="project" value="TreeGrafter"/>
</dbReference>
<gene>
    <name evidence="3" type="ORF">F4Y60_08085</name>
</gene>
<evidence type="ECO:0000313" key="3">
    <source>
        <dbReference type="EMBL" id="MXY34037.1"/>
    </source>
</evidence>
<dbReference type="AlphaFoldDB" id="A0A6B0Y1U2"/>
<protein>
    <submittedName>
        <fullName evidence="3">Thiamine pyrophosphate-binding protein</fullName>
    </submittedName>
</protein>